<evidence type="ECO:0000256" key="1">
    <source>
        <dbReference type="ARBA" id="ARBA00022670"/>
    </source>
</evidence>
<keyword evidence="22" id="KW-1185">Reference proteome</keyword>
<dbReference type="InterPro" id="IPR043502">
    <property type="entry name" value="DNA/RNA_pol_sf"/>
</dbReference>
<dbReference type="GO" id="GO:0003887">
    <property type="term" value="F:DNA-directed DNA polymerase activity"/>
    <property type="evidence" value="ECO:0007669"/>
    <property type="project" value="UniProtKB-KW"/>
</dbReference>
<dbReference type="PROSITE" id="PS50878">
    <property type="entry name" value="RT_POL"/>
    <property type="match status" value="1"/>
</dbReference>
<proteinExistence type="predicted"/>
<dbReference type="PANTHER" id="PTHR37984:SF5">
    <property type="entry name" value="PROTEIN NYNRIN-LIKE"/>
    <property type="match status" value="1"/>
</dbReference>
<dbReference type="InterPro" id="IPR001969">
    <property type="entry name" value="Aspartic_peptidase_AS"/>
</dbReference>
<dbReference type="InterPro" id="IPR005162">
    <property type="entry name" value="Retrotrans_gag_dom"/>
</dbReference>
<evidence type="ECO:0000256" key="11">
    <source>
        <dbReference type="ARBA" id="ARBA00022908"/>
    </source>
</evidence>
<dbReference type="GO" id="GO:0003964">
    <property type="term" value="F:RNA-directed DNA polymerase activity"/>
    <property type="evidence" value="ECO:0007669"/>
    <property type="project" value="UniProtKB-KW"/>
</dbReference>
<dbReference type="Gene3D" id="1.10.340.70">
    <property type="match status" value="1"/>
</dbReference>
<dbReference type="SUPFAM" id="SSF54160">
    <property type="entry name" value="Chromo domain-like"/>
    <property type="match status" value="1"/>
</dbReference>
<dbReference type="GO" id="GO:0003677">
    <property type="term" value="F:DNA binding"/>
    <property type="evidence" value="ECO:0007669"/>
    <property type="project" value="UniProtKB-KW"/>
</dbReference>
<dbReference type="Proteomes" id="UP001418222">
    <property type="component" value="Unassembled WGS sequence"/>
</dbReference>
<keyword evidence="13" id="KW-0239">DNA-directed DNA polymerase</keyword>
<keyword evidence="15" id="KW-0233">DNA recombination</keyword>
<dbReference type="PROSITE" id="PS00141">
    <property type="entry name" value="ASP_PROTEASE"/>
    <property type="match status" value="1"/>
</dbReference>
<keyword evidence="12" id="KW-0695">RNA-directed DNA polymerase</keyword>
<dbReference type="InterPro" id="IPR041577">
    <property type="entry name" value="RT_RNaseH_2"/>
</dbReference>
<evidence type="ECO:0000259" key="19">
    <source>
        <dbReference type="PROSITE" id="PS50878"/>
    </source>
</evidence>
<gene>
    <name evidence="21" type="ORF">KSP39_PZI004152</name>
</gene>
<dbReference type="GO" id="GO:0046872">
    <property type="term" value="F:metal ion binding"/>
    <property type="evidence" value="ECO:0007669"/>
    <property type="project" value="UniProtKB-KW"/>
</dbReference>
<keyword evidence="3" id="KW-0548">Nucleotidyltransferase</keyword>
<keyword evidence="9" id="KW-0460">Magnesium</keyword>
<evidence type="ECO:0000313" key="22">
    <source>
        <dbReference type="Proteomes" id="UP001418222"/>
    </source>
</evidence>
<dbReference type="SUPFAM" id="SSF53098">
    <property type="entry name" value="Ribonuclease H-like"/>
    <property type="match status" value="1"/>
</dbReference>
<dbReference type="PROSITE" id="PS50994">
    <property type="entry name" value="INTEGRASE"/>
    <property type="match status" value="1"/>
</dbReference>
<evidence type="ECO:0000256" key="14">
    <source>
        <dbReference type="ARBA" id="ARBA00023125"/>
    </source>
</evidence>
<evidence type="ECO:0000259" key="20">
    <source>
        <dbReference type="PROSITE" id="PS50994"/>
    </source>
</evidence>
<dbReference type="PANTHER" id="PTHR37984">
    <property type="entry name" value="PROTEIN CBG26694"/>
    <property type="match status" value="1"/>
</dbReference>
<dbReference type="Gene3D" id="2.40.70.10">
    <property type="entry name" value="Acid Proteases"/>
    <property type="match status" value="1"/>
</dbReference>
<dbReference type="GO" id="GO:0004519">
    <property type="term" value="F:endonuclease activity"/>
    <property type="evidence" value="ECO:0007669"/>
    <property type="project" value="UniProtKB-KW"/>
</dbReference>
<evidence type="ECO:0000256" key="2">
    <source>
        <dbReference type="ARBA" id="ARBA00022679"/>
    </source>
</evidence>
<evidence type="ECO:0000256" key="7">
    <source>
        <dbReference type="ARBA" id="ARBA00022759"/>
    </source>
</evidence>
<feature type="coiled-coil region" evidence="17">
    <location>
        <begin position="1333"/>
        <end position="1367"/>
    </location>
</feature>
<dbReference type="InterPro" id="IPR012337">
    <property type="entry name" value="RNaseH-like_sf"/>
</dbReference>
<dbReference type="CDD" id="cd00303">
    <property type="entry name" value="retropepsin_like"/>
    <property type="match status" value="1"/>
</dbReference>
<dbReference type="InterPro" id="IPR043128">
    <property type="entry name" value="Rev_trsase/Diguanyl_cyclase"/>
</dbReference>
<sequence length="1507" mass="170630">MAPPKDLVNEVEALKASQAAMAKTQDGMVQSLQAITEQLRVLCESPPSGRQGGEGSSGAAEGTPPPAMSTAHFGTRFSRLDFPRFSGDEVLDWIYRCEQFFDLDGTTEDQKVRVASAHVEGKALYWHQAYMKARITRQWPHWEEYGKAIADRFGSLLIDDPMSDLKNLRQTGSVQAYVDAFDVLLHRVDISEDYAISLFLPGLKDEIEFAVRMFHPKSLREVCSLARLQEHQLAATHRRGGGHGASTTPWSVPGRERLPPPPKWQGQTSGPSNPPAQPQGRRPQPRLTPKEIDDKRSKGLCFWCDSKFVPGHRCLDKQQSYALELIPAEEDSHLDEDGELDIALEEGENFNMEVEGATGGTVPQVSFHALTGLTHFHTMRVIASYQGKPISILIDSGSTHNFIDEKAAARLQCKLTPIPMFNVAIANGRTIASAHKVEEFQWRMQGVSFSSEMLVLPLGGCEVVLGVQWLITLGMVHWDFKNLLMEFYSQGRKISLRGSQSTTGTWTKQQRMQKLLTKGSGQCSMMAVCRLEEQPATGPDREEPNGHNSGFDPELDDHHGQQLAAVLQNFEDVFGEPAELPPRRGHEHHIRLKDDKADINLRPYRYSPLQKTEIEGLIREMLTVGTVRTSSSPFASPVVLVKKTDGSWRLCVDYRKLNQHTIKDNFPIPLIEELIDELHGAVFFSKLDLRAGYHQVRMAEADVYKTAFRTHHDHFEFLVMPFGLTNAPSTFQSLMNKLFQPQLRKSILVFFDDILVFSPSWQTHLEHLTTTLEVLRQQRLFLKRSKCGFGLREVQYLGHVISVKGVATDPSKIRAMLEWPTPSSLKKLRGFLGLTGYYRRFIKDYGAMAKPLTRLLKEAHFAWDSEAALAFDHLKTAVSQPPVLALPNFTASFTVETDASNTGVGAVLTQGNRPLAYFSKALGMKNKLLPAYEKEMLAIVLAVQHWRHYLVGGQFIIKTDHQSLRFLTDQKLVAPAQQKYLYKLMGYDYVIHYRQGKENVCADALSRQFEGTTTESEEQPREAYGLSVVTSDLLQQVKQSWIGDRRVQKIISVKEHDDNAKLDYTWQHGILKRKGKLLVGADAGLKQRLLQMYHDGAIGGHSGVTATYQRLKKMFYWKRMKAEVLTYIQQCTVCQRCKTDNQRPAGLLQPLPIPDRVWQDISMDFIDGLPKSKGKSTIFVVVDRLSKNAHFMAMSHPYTAASVAQVFMDGVFRLHGLPASIISDRGAVFVSDFWQALFRALNVQLRLSSAYHPQTDGQTEVVNRCIEGYLRCMCFERPRGWAEWLPLAEWWYNTTFHSAIRMTPYEVVYGQEPVLHTPYLEGIARAGEVDRSLAARERVIGILKNNLKQAQNRMKVLADKNRRERHLELGTWAYVRLQPYRQTSLRIHGAQKLAQKYFGPFRVVEKIGEVAYKLQLPEGAKIHPTFHISQLKEHRGAPPVAVVELPETVNEEGNLLVEPLAVLDRRIIPKNGRVATQLLIHWTNGRIEEATWEDLEALRRKFPDFVP</sequence>
<dbReference type="Gene3D" id="3.10.10.10">
    <property type="entry name" value="HIV Type 1 Reverse Transcriptase, subunit A, domain 1"/>
    <property type="match status" value="1"/>
</dbReference>
<keyword evidence="6" id="KW-0064">Aspartyl protease</keyword>
<reference evidence="21 22" key="1">
    <citation type="journal article" date="2022" name="Nat. Plants">
        <title>Genomes of leafy and leafless Platanthera orchids illuminate the evolution of mycoheterotrophy.</title>
        <authorList>
            <person name="Li M.H."/>
            <person name="Liu K.W."/>
            <person name="Li Z."/>
            <person name="Lu H.C."/>
            <person name="Ye Q.L."/>
            <person name="Zhang D."/>
            <person name="Wang J.Y."/>
            <person name="Li Y.F."/>
            <person name="Zhong Z.M."/>
            <person name="Liu X."/>
            <person name="Yu X."/>
            <person name="Liu D.K."/>
            <person name="Tu X.D."/>
            <person name="Liu B."/>
            <person name="Hao Y."/>
            <person name="Liao X.Y."/>
            <person name="Jiang Y.T."/>
            <person name="Sun W.H."/>
            <person name="Chen J."/>
            <person name="Chen Y.Q."/>
            <person name="Ai Y."/>
            <person name="Zhai J.W."/>
            <person name="Wu S.S."/>
            <person name="Zhou Z."/>
            <person name="Hsiao Y.Y."/>
            <person name="Wu W.L."/>
            <person name="Chen Y.Y."/>
            <person name="Lin Y.F."/>
            <person name="Hsu J.L."/>
            <person name="Li C.Y."/>
            <person name="Wang Z.W."/>
            <person name="Zhao X."/>
            <person name="Zhong W.Y."/>
            <person name="Ma X.K."/>
            <person name="Ma L."/>
            <person name="Huang J."/>
            <person name="Chen G.Z."/>
            <person name="Huang M.Z."/>
            <person name="Huang L."/>
            <person name="Peng D.H."/>
            <person name="Luo Y.B."/>
            <person name="Zou S.Q."/>
            <person name="Chen S.P."/>
            <person name="Lan S."/>
            <person name="Tsai W.C."/>
            <person name="Van de Peer Y."/>
            <person name="Liu Z.J."/>
        </authorList>
    </citation>
    <scope>NUCLEOTIDE SEQUENCE [LARGE SCALE GENOMIC DNA]</scope>
    <source>
        <strain evidence="21">Lor287</strain>
    </source>
</reference>
<keyword evidence="2" id="KW-0808">Transferase</keyword>
<protein>
    <recommendedName>
        <fullName evidence="23">Reverse transcriptase</fullName>
    </recommendedName>
</protein>
<dbReference type="GO" id="GO:0004190">
    <property type="term" value="F:aspartic-type endopeptidase activity"/>
    <property type="evidence" value="ECO:0007669"/>
    <property type="project" value="UniProtKB-KW"/>
</dbReference>
<dbReference type="CDD" id="cd01647">
    <property type="entry name" value="RT_LTR"/>
    <property type="match status" value="1"/>
</dbReference>
<dbReference type="Pfam" id="PF03732">
    <property type="entry name" value="Retrotrans_gag"/>
    <property type="match status" value="1"/>
</dbReference>
<name>A0AAP0GCQ8_9ASPA</name>
<feature type="region of interest" description="Disordered" evidence="18">
    <location>
        <begin position="535"/>
        <end position="557"/>
    </location>
</feature>
<dbReference type="Gene3D" id="3.30.70.270">
    <property type="match status" value="2"/>
</dbReference>
<keyword evidence="1" id="KW-0645">Protease</keyword>
<dbReference type="Pfam" id="PF00665">
    <property type="entry name" value="rve"/>
    <property type="match status" value="1"/>
</dbReference>
<feature type="region of interest" description="Disordered" evidence="18">
    <location>
        <begin position="235"/>
        <end position="292"/>
    </location>
</feature>
<keyword evidence="4" id="KW-0540">Nuclease</keyword>
<dbReference type="InterPro" id="IPR050951">
    <property type="entry name" value="Retrovirus_Pol_polyprotein"/>
</dbReference>
<evidence type="ECO:0000256" key="4">
    <source>
        <dbReference type="ARBA" id="ARBA00022722"/>
    </source>
</evidence>
<evidence type="ECO:0000313" key="21">
    <source>
        <dbReference type="EMBL" id="KAK8951688.1"/>
    </source>
</evidence>
<evidence type="ECO:0008006" key="23">
    <source>
        <dbReference type="Google" id="ProtNLM"/>
    </source>
</evidence>
<keyword evidence="11" id="KW-0229">DNA integration</keyword>
<feature type="domain" description="Reverse transcriptase" evidence="19">
    <location>
        <begin position="622"/>
        <end position="801"/>
    </location>
</feature>
<feature type="region of interest" description="Disordered" evidence="18">
    <location>
        <begin position="44"/>
        <end position="67"/>
    </location>
</feature>
<dbReference type="InterPro" id="IPR056924">
    <property type="entry name" value="SH3_Tf2-1"/>
</dbReference>
<keyword evidence="14" id="KW-0238">DNA-binding</keyword>
<dbReference type="Pfam" id="PF00078">
    <property type="entry name" value="RVT_1"/>
    <property type="match status" value="1"/>
</dbReference>
<dbReference type="FunFam" id="3.30.70.270:FF:000020">
    <property type="entry name" value="Transposon Tf2-6 polyprotein-like Protein"/>
    <property type="match status" value="1"/>
</dbReference>
<feature type="domain" description="Integrase catalytic" evidence="20">
    <location>
        <begin position="1148"/>
        <end position="1312"/>
    </location>
</feature>
<keyword evidence="7" id="KW-0255">Endonuclease</keyword>
<keyword evidence="10" id="KW-0694">RNA-binding</keyword>
<dbReference type="GO" id="GO:0015074">
    <property type="term" value="P:DNA integration"/>
    <property type="evidence" value="ECO:0007669"/>
    <property type="project" value="UniProtKB-KW"/>
</dbReference>
<dbReference type="InterPro" id="IPR036397">
    <property type="entry name" value="RNaseH_sf"/>
</dbReference>
<evidence type="ECO:0000256" key="17">
    <source>
        <dbReference type="SAM" id="Coils"/>
    </source>
</evidence>
<evidence type="ECO:0000256" key="13">
    <source>
        <dbReference type="ARBA" id="ARBA00022932"/>
    </source>
</evidence>
<dbReference type="InterPro" id="IPR021109">
    <property type="entry name" value="Peptidase_aspartic_dom_sf"/>
</dbReference>
<evidence type="ECO:0000256" key="10">
    <source>
        <dbReference type="ARBA" id="ARBA00022884"/>
    </source>
</evidence>
<dbReference type="GO" id="GO:0003723">
    <property type="term" value="F:RNA binding"/>
    <property type="evidence" value="ECO:0007669"/>
    <property type="project" value="UniProtKB-KW"/>
</dbReference>
<dbReference type="InterPro" id="IPR016197">
    <property type="entry name" value="Chromo-like_dom_sf"/>
</dbReference>
<organism evidence="21 22">
    <name type="scientific">Platanthera zijinensis</name>
    <dbReference type="NCBI Taxonomy" id="2320716"/>
    <lineage>
        <taxon>Eukaryota</taxon>
        <taxon>Viridiplantae</taxon>
        <taxon>Streptophyta</taxon>
        <taxon>Embryophyta</taxon>
        <taxon>Tracheophyta</taxon>
        <taxon>Spermatophyta</taxon>
        <taxon>Magnoliopsida</taxon>
        <taxon>Liliopsida</taxon>
        <taxon>Asparagales</taxon>
        <taxon>Orchidaceae</taxon>
        <taxon>Orchidoideae</taxon>
        <taxon>Orchideae</taxon>
        <taxon>Orchidinae</taxon>
        <taxon>Platanthera</taxon>
    </lineage>
</organism>
<evidence type="ECO:0000256" key="8">
    <source>
        <dbReference type="ARBA" id="ARBA00022801"/>
    </source>
</evidence>
<evidence type="ECO:0000256" key="9">
    <source>
        <dbReference type="ARBA" id="ARBA00022842"/>
    </source>
</evidence>
<dbReference type="EMBL" id="JBBWWQ010000003">
    <property type="protein sequence ID" value="KAK8951688.1"/>
    <property type="molecule type" value="Genomic_DNA"/>
</dbReference>
<dbReference type="FunFam" id="3.10.10.10:FF:000007">
    <property type="entry name" value="Retrovirus-related Pol polyprotein from transposon 17.6-like Protein"/>
    <property type="match status" value="1"/>
</dbReference>
<dbReference type="CDD" id="cd09274">
    <property type="entry name" value="RNase_HI_RT_Ty3"/>
    <property type="match status" value="1"/>
</dbReference>
<dbReference type="InterPro" id="IPR041588">
    <property type="entry name" value="Integrase_H2C2"/>
</dbReference>
<dbReference type="Pfam" id="PF17921">
    <property type="entry name" value="Integrase_H2C2"/>
    <property type="match status" value="1"/>
</dbReference>
<comment type="caution">
    <text evidence="21">The sequence shown here is derived from an EMBL/GenBank/DDBJ whole genome shotgun (WGS) entry which is preliminary data.</text>
</comment>
<evidence type="ECO:0000256" key="6">
    <source>
        <dbReference type="ARBA" id="ARBA00022750"/>
    </source>
</evidence>
<dbReference type="InterPro" id="IPR001584">
    <property type="entry name" value="Integrase_cat-core"/>
</dbReference>
<evidence type="ECO:0000256" key="3">
    <source>
        <dbReference type="ARBA" id="ARBA00022695"/>
    </source>
</evidence>
<dbReference type="Gene3D" id="3.30.420.10">
    <property type="entry name" value="Ribonuclease H-like superfamily/Ribonuclease H"/>
    <property type="match status" value="1"/>
</dbReference>
<keyword evidence="16" id="KW-0511">Multifunctional enzyme</keyword>
<dbReference type="GO" id="GO:0006508">
    <property type="term" value="P:proteolysis"/>
    <property type="evidence" value="ECO:0007669"/>
    <property type="project" value="UniProtKB-KW"/>
</dbReference>
<keyword evidence="17" id="KW-0175">Coiled coil</keyword>
<dbReference type="FunFam" id="1.10.340.70:FF:000001">
    <property type="entry name" value="Retrovirus-related Pol polyprotein from transposon gypsy-like Protein"/>
    <property type="match status" value="1"/>
</dbReference>
<dbReference type="GO" id="GO:0006310">
    <property type="term" value="P:DNA recombination"/>
    <property type="evidence" value="ECO:0007669"/>
    <property type="project" value="UniProtKB-KW"/>
</dbReference>
<accession>A0AAP0GCQ8</accession>
<evidence type="ECO:0000256" key="16">
    <source>
        <dbReference type="ARBA" id="ARBA00023268"/>
    </source>
</evidence>
<dbReference type="Pfam" id="PF17919">
    <property type="entry name" value="RT_RNaseH_2"/>
    <property type="match status" value="1"/>
</dbReference>
<evidence type="ECO:0000256" key="5">
    <source>
        <dbReference type="ARBA" id="ARBA00022723"/>
    </source>
</evidence>
<dbReference type="SUPFAM" id="SSF50630">
    <property type="entry name" value="Acid proteases"/>
    <property type="match status" value="1"/>
</dbReference>
<keyword evidence="5" id="KW-0479">Metal-binding</keyword>
<dbReference type="Pfam" id="PF24626">
    <property type="entry name" value="SH3_Tf2-1"/>
    <property type="match status" value="1"/>
</dbReference>
<evidence type="ECO:0000256" key="18">
    <source>
        <dbReference type="SAM" id="MobiDB-lite"/>
    </source>
</evidence>
<dbReference type="Pfam" id="PF13650">
    <property type="entry name" value="Asp_protease_2"/>
    <property type="match status" value="1"/>
</dbReference>
<evidence type="ECO:0000256" key="12">
    <source>
        <dbReference type="ARBA" id="ARBA00022918"/>
    </source>
</evidence>
<evidence type="ECO:0000256" key="15">
    <source>
        <dbReference type="ARBA" id="ARBA00023172"/>
    </source>
</evidence>
<dbReference type="InterPro" id="IPR000477">
    <property type="entry name" value="RT_dom"/>
</dbReference>
<keyword evidence="8" id="KW-0378">Hydrolase</keyword>
<dbReference type="SUPFAM" id="SSF56672">
    <property type="entry name" value="DNA/RNA polymerases"/>
    <property type="match status" value="1"/>
</dbReference>